<reference evidence="4 5" key="1">
    <citation type="submission" date="2021-01" db="EMBL/GenBank/DDBJ databases">
        <title>Chryseolinea sp. Jin1 Genome sequencing and assembly.</title>
        <authorList>
            <person name="Kim I."/>
        </authorList>
    </citation>
    <scope>NUCLEOTIDE SEQUENCE [LARGE SCALE GENOMIC DNA]</scope>
    <source>
        <strain evidence="4 5">Jin1</strain>
    </source>
</reference>
<evidence type="ECO:0000313" key="4">
    <source>
        <dbReference type="EMBL" id="MBL0740545.1"/>
    </source>
</evidence>
<dbReference type="InterPro" id="IPR050595">
    <property type="entry name" value="Bact_response_regulator"/>
</dbReference>
<keyword evidence="5" id="KW-1185">Reference proteome</keyword>
<dbReference type="Proteomes" id="UP000613030">
    <property type="component" value="Unassembled WGS sequence"/>
</dbReference>
<sequence>MVIVVVDDDEDDRVLFCEALLEINPHQPCIAIESGQNIVACLKEGTLKPDLLFIDVNMPLLGGYESVDIIRALPGMSALTIVLISTEFNPTLTAHFSDPHVKFLKKPDSFSDLVMALRGFMASITSE</sequence>
<dbReference type="PANTHER" id="PTHR44591">
    <property type="entry name" value="STRESS RESPONSE REGULATOR PROTEIN 1"/>
    <property type="match status" value="1"/>
</dbReference>
<organism evidence="4 5">
    <name type="scientific">Chryseolinea lacunae</name>
    <dbReference type="NCBI Taxonomy" id="2801331"/>
    <lineage>
        <taxon>Bacteria</taxon>
        <taxon>Pseudomonadati</taxon>
        <taxon>Bacteroidota</taxon>
        <taxon>Cytophagia</taxon>
        <taxon>Cytophagales</taxon>
        <taxon>Fulvivirgaceae</taxon>
        <taxon>Chryseolinea</taxon>
    </lineage>
</organism>
<dbReference type="PROSITE" id="PS50110">
    <property type="entry name" value="RESPONSE_REGULATORY"/>
    <property type="match status" value="1"/>
</dbReference>
<accession>A0ABS1KM65</accession>
<gene>
    <name evidence="4" type="ORF">JI741_04910</name>
</gene>
<evidence type="ECO:0000256" key="1">
    <source>
        <dbReference type="ARBA" id="ARBA00022553"/>
    </source>
</evidence>
<dbReference type="Pfam" id="PF00072">
    <property type="entry name" value="Response_reg"/>
    <property type="match status" value="1"/>
</dbReference>
<dbReference type="RefSeq" id="WP_202007873.1">
    <property type="nucleotide sequence ID" value="NZ_JAERRB010000001.1"/>
</dbReference>
<name>A0ABS1KM65_9BACT</name>
<keyword evidence="1 2" id="KW-0597">Phosphoprotein</keyword>
<protein>
    <submittedName>
        <fullName evidence="4">Response regulator</fullName>
    </submittedName>
</protein>
<evidence type="ECO:0000256" key="2">
    <source>
        <dbReference type="PROSITE-ProRule" id="PRU00169"/>
    </source>
</evidence>
<dbReference type="InterPro" id="IPR011006">
    <property type="entry name" value="CheY-like_superfamily"/>
</dbReference>
<dbReference type="Gene3D" id="3.40.50.2300">
    <property type="match status" value="1"/>
</dbReference>
<comment type="caution">
    <text evidence="4">The sequence shown here is derived from an EMBL/GenBank/DDBJ whole genome shotgun (WGS) entry which is preliminary data.</text>
</comment>
<evidence type="ECO:0000313" key="5">
    <source>
        <dbReference type="Proteomes" id="UP000613030"/>
    </source>
</evidence>
<dbReference type="EMBL" id="JAERRB010000001">
    <property type="protein sequence ID" value="MBL0740545.1"/>
    <property type="molecule type" value="Genomic_DNA"/>
</dbReference>
<evidence type="ECO:0000259" key="3">
    <source>
        <dbReference type="PROSITE" id="PS50110"/>
    </source>
</evidence>
<proteinExistence type="predicted"/>
<feature type="modified residue" description="4-aspartylphosphate" evidence="2">
    <location>
        <position position="55"/>
    </location>
</feature>
<dbReference type="PANTHER" id="PTHR44591:SF3">
    <property type="entry name" value="RESPONSE REGULATORY DOMAIN-CONTAINING PROTEIN"/>
    <property type="match status" value="1"/>
</dbReference>
<feature type="domain" description="Response regulatory" evidence="3">
    <location>
        <begin position="2"/>
        <end position="121"/>
    </location>
</feature>
<dbReference type="SUPFAM" id="SSF52172">
    <property type="entry name" value="CheY-like"/>
    <property type="match status" value="1"/>
</dbReference>
<dbReference type="InterPro" id="IPR001789">
    <property type="entry name" value="Sig_transdc_resp-reg_receiver"/>
</dbReference>
<dbReference type="SMART" id="SM00448">
    <property type="entry name" value="REC"/>
    <property type="match status" value="1"/>
</dbReference>